<dbReference type="GeneID" id="29124384"/>
<evidence type="ECO:0000313" key="2">
    <source>
        <dbReference type="Proteomes" id="UP000203504"/>
    </source>
</evidence>
<keyword evidence="2" id="KW-1185">Reference proteome</keyword>
<dbReference type="EMBL" id="KM366099">
    <property type="protein sequence ID" value="AIT13827.1"/>
    <property type="molecule type" value="Genomic_DNA"/>
</dbReference>
<reference evidence="2" key="1">
    <citation type="submission" date="2014-08" db="EMBL/GenBank/DDBJ databases">
        <authorList>
            <person name="Mandeville R."/>
        </authorList>
    </citation>
    <scope>NUCLEOTIDE SEQUENCE [LARGE SCALE GENOMIC DNA]</scope>
</reference>
<gene>
    <name evidence="1" type="ORF">BP63_06</name>
</gene>
<organism evidence="1 2">
    <name type="scientific">Salmonella phage BP63</name>
    <dbReference type="NCBI Taxonomy" id="1543205"/>
    <lineage>
        <taxon>Viruses</taxon>
        <taxon>Duplodnaviria</taxon>
        <taxon>Heunggongvirae</taxon>
        <taxon>Uroviricota</taxon>
        <taxon>Caudoviricetes</taxon>
        <taxon>Rosemountvirus</taxon>
        <taxon>Rosemountvirus BP63</taxon>
    </lineage>
</organism>
<sequence>MPLVKFTTVDLANGLPPKAEQKFLTVEEWHVWCQSALKSGAKRTNGGKVFTRFNKECIIIVQVMME</sequence>
<name>A0A140XG37_9CAUD</name>
<protein>
    <submittedName>
        <fullName evidence="1">Uncharacterized protein</fullName>
    </submittedName>
</protein>
<dbReference type="RefSeq" id="YP_009302925.1">
    <property type="nucleotide sequence ID" value="NC_031250.1"/>
</dbReference>
<dbReference type="Proteomes" id="UP000203504">
    <property type="component" value="Segment"/>
</dbReference>
<dbReference type="KEGG" id="vg:29124384"/>
<accession>A0A140XG37</accession>
<evidence type="ECO:0000313" key="1">
    <source>
        <dbReference type="EMBL" id="AIT13827.1"/>
    </source>
</evidence>
<proteinExistence type="predicted"/>